<dbReference type="EMBL" id="FXTT01000006">
    <property type="protein sequence ID" value="SMP34647.1"/>
    <property type="molecule type" value="Genomic_DNA"/>
</dbReference>
<evidence type="ECO:0000313" key="2">
    <source>
        <dbReference type="EMBL" id="SMP34647.1"/>
    </source>
</evidence>
<accession>A0ABY1PI49</accession>
<dbReference type="Proteomes" id="UP001157914">
    <property type="component" value="Unassembled WGS sequence"/>
</dbReference>
<feature type="transmembrane region" description="Helical" evidence="1">
    <location>
        <begin position="21"/>
        <end position="40"/>
    </location>
</feature>
<evidence type="ECO:0008006" key="4">
    <source>
        <dbReference type="Google" id="ProtNLM"/>
    </source>
</evidence>
<sequence>MGGGEPLRTGDGNFKRLCRQIAFWMLLPVLLVSAIPQGFMPGVQEDGHFTVVLCTADGFRTVTLDENGHEVPGPNQTDTRTHHCVFSVLTGLALPVIPAIFQRQASQPDVVSYHGPGIALLAQSPGALGARAPPSRV</sequence>
<keyword evidence="1" id="KW-0472">Membrane</keyword>
<protein>
    <recommendedName>
        <fullName evidence="4">DUF2946 domain-containing protein</fullName>
    </recommendedName>
</protein>
<evidence type="ECO:0000256" key="1">
    <source>
        <dbReference type="SAM" id="Phobius"/>
    </source>
</evidence>
<keyword evidence="1" id="KW-0812">Transmembrane</keyword>
<name>A0ABY1PI49_9HYPH</name>
<proteinExistence type="predicted"/>
<comment type="caution">
    <text evidence="2">The sequence shown here is derived from an EMBL/GenBank/DDBJ whole genome shotgun (WGS) entry which is preliminary data.</text>
</comment>
<gene>
    <name evidence="2" type="ORF">SAMN06265374_3899</name>
</gene>
<keyword evidence="3" id="KW-1185">Reference proteome</keyword>
<reference evidence="2 3" key="1">
    <citation type="submission" date="2017-05" db="EMBL/GenBank/DDBJ databases">
        <authorList>
            <person name="Varghese N."/>
            <person name="Submissions S."/>
        </authorList>
    </citation>
    <scope>NUCLEOTIDE SEQUENCE [LARGE SCALE GENOMIC DNA]</scope>
    <source>
        <strain evidence="2 3">DSM 15949</strain>
    </source>
</reference>
<evidence type="ECO:0000313" key="3">
    <source>
        <dbReference type="Proteomes" id="UP001157914"/>
    </source>
</evidence>
<organism evidence="2 3">
    <name type="scientific">Roseibium denhamense</name>
    <dbReference type="NCBI Taxonomy" id="76305"/>
    <lineage>
        <taxon>Bacteria</taxon>
        <taxon>Pseudomonadati</taxon>
        <taxon>Pseudomonadota</taxon>
        <taxon>Alphaproteobacteria</taxon>
        <taxon>Hyphomicrobiales</taxon>
        <taxon>Stappiaceae</taxon>
        <taxon>Roseibium</taxon>
    </lineage>
</organism>
<keyword evidence="1" id="KW-1133">Transmembrane helix</keyword>